<evidence type="ECO:0000313" key="1">
    <source>
        <dbReference type="EMBL" id="ONI38060.1"/>
    </source>
</evidence>
<gene>
    <name evidence="1" type="primary">btuC</name>
    <name evidence="1" type="ORF">AN640_02965</name>
</gene>
<proteinExistence type="predicted"/>
<name>A0ACC8X8I9_9FIRM</name>
<organism evidence="1 2">
    <name type="scientific">Candidatus Epulonipiscium fishelsonii</name>
    <dbReference type="NCBI Taxonomy" id="77094"/>
    <lineage>
        <taxon>Bacteria</taxon>
        <taxon>Bacillati</taxon>
        <taxon>Bacillota</taxon>
        <taxon>Clostridia</taxon>
        <taxon>Lachnospirales</taxon>
        <taxon>Lachnospiraceae</taxon>
        <taxon>Candidatus Epulonipiscium</taxon>
    </lineage>
</organism>
<comment type="caution">
    <text evidence="1">The sequence shown here is derived from an EMBL/GenBank/DDBJ whole genome shotgun (WGS) entry which is preliminary data.</text>
</comment>
<evidence type="ECO:0000313" key="2">
    <source>
        <dbReference type="Proteomes" id="UP000188637"/>
    </source>
</evidence>
<dbReference type="Proteomes" id="UP000188637">
    <property type="component" value="Unassembled WGS sequence"/>
</dbReference>
<accession>A0ACC8X8I9</accession>
<keyword evidence="2" id="KW-1185">Reference proteome</keyword>
<sequence length="336" mass="36105">MLRIKVIILLLLSILTILLGIGIGSTIISPIEVGNIILNKLFGVQLIASVSDIDISIVWNLRLIRTLMAFVIGGALAISGSAMQSVLQNPLASSYTLGVSAGASLGAGIIIITSASFFDIFTIPVVGICFGIVTVFAVITLANKFDRNMQNYTIVLVGMVLSLFINAIITVLNAMFRENMQQLIFWQMGSFAGKSPEELLVVTILSVIGSLILILKSRELDMMSFGETQAFSMGVDVKKAKWILLMGAAALTGSAISFVGIIGFVDLIAPHVVRKIFGPKHNIVIPMSALFGGVFMVCADILARIILSPIDLPVGAVTALFGAPFFMYIFFRKERL</sequence>
<reference evidence="1" key="1">
    <citation type="submission" date="2016-08" db="EMBL/GenBank/DDBJ databases">
        <authorList>
            <person name="Ngugi D.K."/>
            <person name="Miyake S."/>
            <person name="Stingl U."/>
        </authorList>
    </citation>
    <scope>NUCLEOTIDE SEQUENCE</scope>
    <source>
        <strain evidence="1">SCG-D08WGA-EpuloA1</strain>
    </source>
</reference>
<protein>
    <submittedName>
        <fullName evidence="1">ABC transporter permease</fullName>
    </submittedName>
</protein>
<dbReference type="EMBL" id="LJHD01000305">
    <property type="protein sequence ID" value="ONI38060.1"/>
    <property type="molecule type" value="Genomic_DNA"/>
</dbReference>